<evidence type="ECO:0000313" key="2">
    <source>
        <dbReference type="Proteomes" id="UP001163324"/>
    </source>
</evidence>
<reference evidence="1" key="1">
    <citation type="submission" date="2022-10" db="EMBL/GenBank/DDBJ databases">
        <title>Complete Genome of Trichothecium roseum strain YXFP-22015, a Plant Pathogen Isolated from Citrus.</title>
        <authorList>
            <person name="Wang Y."/>
            <person name="Zhu L."/>
        </authorList>
    </citation>
    <scope>NUCLEOTIDE SEQUENCE</scope>
    <source>
        <strain evidence="1">YXFP-22015</strain>
    </source>
</reference>
<keyword evidence="2" id="KW-1185">Reference proteome</keyword>
<dbReference type="Proteomes" id="UP001163324">
    <property type="component" value="Chromosome 5"/>
</dbReference>
<protein>
    <submittedName>
        <fullName evidence="1">Uncharacterized protein</fullName>
    </submittedName>
</protein>
<proteinExistence type="predicted"/>
<gene>
    <name evidence="1" type="ORF">N3K66_005891</name>
</gene>
<organism evidence="1 2">
    <name type="scientific">Trichothecium roseum</name>
    <dbReference type="NCBI Taxonomy" id="47278"/>
    <lineage>
        <taxon>Eukaryota</taxon>
        <taxon>Fungi</taxon>
        <taxon>Dikarya</taxon>
        <taxon>Ascomycota</taxon>
        <taxon>Pezizomycotina</taxon>
        <taxon>Sordariomycetes</taxon>
        <taxon>Hypocreomycetidae</taxon>
        <taxon>Hypocreales</taxon>
        <taxon>Hypocreales incertae sedis</taxon>
        <taxon>Trichothecium</taxon>
    </lineage>
</organism>
<accession>A0ACC0V0Y6</accession>
<name>A0ACC0V0Y6_9HYPO</name>
<dbReference type="EMBL" id="CM047944">
    <property type="protein sequence ID" value="KAI9899430.1"/>
    <property type="molecule type" value="Genomic_DNA"/>
</dbReference>
<sequence length="756" mass="82673">MSEMATTTLRRLNGRPQACDPCRARKVACDHTHPVCNRCRKRRQATTCTYTIADTSRRVPRTSPSSPLSPAAAGTRSATTTAAKRRSQEMNNHNGASSPSTGSSSTVLTPGPSSAAALAGPGYLGFTSFTAVFEEARDSLNLLQGGRRGLLEDCGVSTGLPGAAFIGNGSSNRNGGGDDGGGGVSPKDDAISLILNGPTREMCLVVLRNIPDLSDKEIFVAMQTSVHAGAVWTSHAARTILHELKDNPLLRDRTEPNLEALAQTLCRNTTRPMDDGVEGWEQWSAQFTGANLRWESLGLLFTYKELFTDDEDKKVFWSSGGGRNQRLQKSWRMTALACMRLCLDLAKSFCDGNLLLLHLCFRRSVMESMAVGDASLTCWRSHAEAVSLLSFLGLHAEPDPPNYVPSFSSEMKRRMFAYVFNIDKVSASFQGRPPLLGHRYASTPLPLDITDEVLMRGREAIIEAASKLDERGWSDDPIMSAAKLIRGRTMLARIKDELLEIALGNSKHVSVDTLLDIKARATDVVAHFPRALIYKPDEDHDDPNLDVTTIYSRMLTRIEYLQNHFFAERLLLRRGHVNDGELLHISFEMVSLTLTFWVHKDRFADVRPDFEWLVMEYAAPGGGILCMELLRPTISHSHPRDPSITRSTIIQRLSLLVGFLDWVSPDAPNADLCMNCKTVIRRVLDHALNGPAGSGSSSGGGDGAVSSSSPGGGGGGSNAVMAGAFDIDIMGSYFNFDLLDTFDWLRSDENNQMGEL</sequence>
<comment type="caution">
    <text evidence="1">The sequence shown here is derived from an EMBL/GenBank/DDBJ whole genome shotgun (WGS) entry which is preliminary data.</text>
</comment>
<evidence type="ECO:0000313" key="1">
    <source>
        <dbReference type="EMBL" id="KAI9899430.1"/>
    </source>
</evidence>